<dbReference type="InterPro" id="IPR054491">
    <property type="entry name" value="MGH1-like_GH"/>
</dbReference>
<feature type="compositionally biased region" description="Basic and acidic residues" evidence="1">
    <location>
        <begin position="1"/>
        <end position="11"/>
    </location>
</feature>
<evidence type="ECO:0000259" key="2">
    <source>
        <dbReference type="Pfam" id="PF14742"/>
    </source>
</evidence>
<name>A0A543I0V7_9MICO</name>
<dbReference type="SUPFAM" id="SSF48208">
    <property type="entry name" value="Six-hairpin glycosidases"/>
    <property type="match status" value="1"/>
</dbReference>
<sequence length="749" mass="82160">MSTESPAERDVSAGQPAPVGSTSDPDPLGTHTPDLGATTTLKSGALFMVTQTTGDVPAQSARTGHHGLGIYFHDTRYLDEKRMHVNGRPMTLLFESADLGDRCTRELTNPELPVDGGRGIVHKETIGLHVDTSLDGQVREVLTFRNFSRRPLQITVTLGYGSDFDDIFTVRGMAPGARGRVEEPHVEGGSVRLSYSGADHHRRTTEITFDPPPTHLSGNCATFHLDLPPGAAPRTVDTVYRLTDQPMGDGQDGLEVSPNAGENVSVEDSEHLGLPRSEVRMRTSNELFNRVMRRSFVDLAMLETRHGDDRFYAAGVPWYVALFGRDSIITALETLAFAPEVGRATLDLLARYQGRERNPARDEEPGKILHELRVGERARLGEVPFTPYYGSVDATPLFLVLLGEYLQWTGDLECFTALRPHVDAALDWLERQADPDAGGLFEYACRASDGLVNQGWKDSYNAIVDADGSLARSPIALAEMQGYAFRAFRAMANVCRVAGDEDRATRLEGRAEQLRETFEESFWRPDLGNYALAVHGPPGARRVAEVDASNQGQALWGGIVAASHGAAVRDSVMDPRRLNAGWGVRTLSQEAAAYNPFDYQTGAVWPHDSAMVAVGLRSYGFDDDALEILTGLYEAATRFDLYRLPELFAGFDRASYGRPVRYPVACNPQAWASGSLPYLLTAVLGIVPDAFAGTLHVIRPRLPGWLDWVEIKKLKVGASQADLRFERSGDLSLAVVTSKARDLQVMIEY</sequence>
<feature type="domain" description="Putative glycogen debranching enzyme N-terminal" evidence="2">
    <location>
        <begin position="41"/>
        <end position="231"/>
    </location>
</feature>
<dbReference type="InterPro" id="IPR008928">
    <property type="entry name" value="6-hairpin_glycosidase_sf"/>
</dbReference>
<comment type="caution">
    <text evidence="4">The sequence shown here is derived from an EMBL/GenBank/DDBJ whole genome shotgun (WGS) entry which is preliminary data.</text>
</comment>
<dbReference type="Gene3D" id="1.50.10.10">
    <property type="match status" value="1"/>
</dbReference>
<feature type="domain" description="Mannosylglycerate hydrolase MGH1-like glycoside hydrolase" evidence="3">
    <location>
        <begin position="326"/>
        <end position="636"/>
    </location>
</feature>
<evidence type="ECO:0000313" key="5">
    <source>
        <dbReference type="Proteomes" id="UP000316747"/>
    </source>
</evidence>
<dbReference type="EMBL" id="VFPM01000001">
    <property type="protein sequence ID" value="TQM64212.1"/>
    <property type="molecule type" value="Genomic_DNA"/>
</dbReference>
<accession>A0A543I0V7</accession>
<dbReference type="InterPro" id="IPR012341">
    <property type="entry name" value="6hp_glycosidase-like_sf"/>
</dbReference>
<dbReference type="Pfam" id="PF22422">
    <property type="entry name" value="MGH1-like_GH"/>
    <property type="match status" value="1"/>
</dbReference>
<gene>
    <name evidence="4" type="ORF">FBY41_0575</name>
</gene>
<organism evidence="4 5">
    <name type="scientific">Humibacillus xanthopallidus</name>
    <dbReference type="NCBI Taxonomy" id="412689"/>
    <lineage>
        <taxon>Bacteria</taxon>
        <taxon>Bacillati</taxon>
        <taxon>Actinomycetota</taxon>
        <taxon>Actinomycetes</taxon>
        <taxon>Micrococcales</taxon>
        <taxon>Intrasporangiaceae</taxon>
        <taxon>Humibacillus</taxon>
    </lineage>
</organism>
<evidence type="ECO:0000256" key="1">
    <source>
        <dbReference type="SAM" id="MobiDB-lite"/>
    </source>
</evidence>
<protein>
    <submittedName>
        <fullName evidence="4">Glycogen debranching enzyme</fullName>
    </submittedName>
</protein>
<evidence type="ECO:0000313" key="4">
    <source>
        <dbReference type="EMBL" id="TQM64212.1"/>
    </source>
</evidence>
<keyword evidence="5" id="KW-1185">Reference proteome</keyword>
<evidence type="ECO:0000259" key="3">
    <source>
        <dbReference type="Pfam" id="PF22422"/>
    </source>
</evidence>
<reference evidence="4 5" key="1">
    <citation type="submission" date="2019-06" db="EMBL/GenBank/DDBJ databases">
        <title>Genome sequencing of plant associated microbes to promote plant fitness in Sorghum bicolor and Oryza sativa.</title>
        <authorList>
            <person name="Coleman-Derr D."/>
        </authorList>
    </citation>
    <scope>NUCLEOTIDE SEQUENCE [LARGE SCALE GENOMIC DNA]</scope>
    <source>
        <strain evidence="4 5">KV-663</strain>
    </source>
</reference>
<proteinExistence type="predicted"/>
<dbReference type="InterPro" id="IPR032856">
    <property type="entry name" value="GDE_N_bis"/>
</dbReference>
<dbReference type="GO" id="GO:0005975">
    <property type="term" value="P:carbohydrate metabolic process"/>
    <property type="evidence" value="ECO:0007669"/>
    <property type="project" value="InterPro"/>
</dbReference>
<dbReference type="Proteomes" id="UP000316747">
    <property type="component" value="Unassembled WGS sequence"/>
</dbReference>
<dbReference type="Pfam" id="PF14742">
    <property type="entry name" value="GDE_N_bis"/>
    <property type="match status" value="1"/>
</dbReference>
<feature type="region of interest" description="Disordered" evidence="1">
    <location>
        <begin position="1"/>
        <end position="37"/>
    </location>
</feature>
<dbReference type="AlphaFoldDB" id="A0A543I0V7"/>